<protein>
    <submittedName>
        <fullName evidence="2">Uncharacterized protein</fullName>
    </submittedName>
</protein>
<dbReference type="AlphaFoldDB" id="A0A8J3TXI7"/>
<evidence type="ECO:0000313" key="2">
    <source>
        <dbReference type="EMBL" id="GII34316.1"/>
    </source>
</evidence>
<dbReference type="Gene3D" id="6.10.140.2180">
    <property type="match status" value="1"/>
</dbReference>
<gene>
    <name evidence="2" type="ORF">Pmi06nite_77580</name>
</gene>
<organism evidence="2 3">
    <name type="scientific">Planotetraspora mira</name>
    <dbReference type="NCBI Taxonomy" id="58121"/>
    <lineage>
        <taxon>Bacteria</taxon>
        <taxon>Bacillati</taxon>
        <taxon>Actinomycetota</taxon>
        <taxon>Actinomycetes</taxon>
        <taxon>Streptosporangiales</taxon>
        <taxon>Streptosporangiaceae</taxon>
        <taxon>Planotetraspora</taxon>
    </lineage>
</organism>
<accession>A0A8J3TXI7</accession>
<dbReference type="Proteomes" id="UP000650628">
    <property type="component" value="Unassembled WGS sequence"/>
</dbReference>
<dbReference type="EMBL" id="BOOO01000049">
    <property type="protein sequence ID" value="GII34316.1"/>
    <property type="molecule type" value="Genomic_DNA"/>
</dbReference>
<keyword evidence="3" id="KW-1185">Reference proteome</keyword>
<sequence length="83" mass="8755">MRLAEFNAYLDRQGASPTADAVSYRQGTIWLTPDELGALIGTLLAVLDPTSETSLSRGPRAVPAQPHPVPHRPANPLTAIPAG</sequence>
<comment type="caution">
    <text evidence="2">The sequence shown here is derived from an EMBL/GenBank/DDBJ whole genome shotgun (WGS) entry which is preliminary data.</text>
</comment>
<evidence type="ECO:0000256" key="1">
    <source>
        <dbReference type="SAM" id="MobiDB-lite"/>
    </source>
</evidence>
<name>A0A8J3TXI7_9ACTN</name>
<proteinExistence type="predicted"/>
<evidence type="ECO:0000313" key="3">
    <source>
        <dbReference type="Proteomes" id="UP000650628"/>
    </source>
</evidence>
<dbReference type="RefSeq" id="WP_203958120.1">
    <property type="nucleotide sequence ID" value="NZ_BOOO01000049.1"/>
</dbReference>
<reference evidence="2 3" key="1">
    <citation type="submission" date="2021-01" db="EMBL/GenBank/DDBJ databases">
        <title>Whole genome shotgun sequence of Planotetraspora mira NBRC 15435.</title>
        <authorList>
            <person name="Komaki H."/>
            <person name="Tamura T."/>
        </authorList>
    </citation>
    <scope>NUCLEOTIDE SEQUENCE [LARGE SCALE GENOMIC DNA]</scope>
    <source>
        <strain evidence="2 3">NBRC 15435</strain>
    </source>
</reference>
<feature type="region of interest" description="Disordered" evidence="1">
    <location>
        <begin position="51"/>
        <end position="83"/>
    </location>
</feature>